<evidence type="ECO:0000256" key="1">
    <source>
        <dbReference type="ARBA" id="ARBA00023136"/>
    </source>
</evidence>
<evidence type="ECO:0000313" key="4">
    <source>
        <dbReference type="EMBL" id="ROH84111.1"/>
    </source>
</evidence>
<name>A0A3N0UV78_9PROT</name>
<dbReference type="GO" id="GO:0030234">
    <property type="term" value="F:enzyme regulator activity"/>
    <property type="evidence" value="ECO:0007669"/>
    <property type="project" value="TreeGrafter"/>
</dbReference>
<dbReference type="SUPFAM" id="SSF53822">
    <property type="entry name" value="Periplasmic binding protein-like I"/>
    <property type="match status" value="1"/>
</dbReference>
<dbReference type="AlphaFoldDB" id="A0A3N0UV78"/>
<dbReference type="InterPro" id="IPR028082">
    <property type="entry name" value="Peripla_BP_I"/>
</dbReference>
<evidence type="ECO:0000256" key="3">
    <source>
        <dbReference type="SAM" id="SignalP"/>
    </source>
</evidence>
<comment type="caution">
    <text evidence="4">The sequence shown here is derived from an EMBL/GenBank/DDBJ whole genome shotgun (WGS) entry which is preliminary data.</text>
</comment>
<keyword evidence="5" id="KW-1185">Reference proteome</keyword>
<reference evidence="4 5" key="1">
    <citation type="submission" date="2018-10" db="EMBL/GenBank/DDBJ databases">
        <authorList>
            <person name="Chen W.-M."/>
        </authorList>
    </citation>
    <scope>NUCLEOTIDE SEQUENCE [LARGE SCALE GENOMIC DNA]</scope>
    <source>
        <strain evidence="4 5">H-5</strain>
    </source>
</reference>
<proteinExistence type="predicted"/>
<dbReference type="CDD" id="cd06339">
    <property type="entry name" value="PBP1_YraM_LppC_lipoprotein-like"/>
    <property type="match status" value="1"/>
</dbReference>
<organism evidence="4 5">
    <name type="scientific">Pseudomethylobacillus aquaticus</name>
    <dbReference type="NCBI Taxonomy" id="2676064"/>
    <lineage>
        <taxon>Bacteria</taxon>
        <taxon>Pseudomonadati</taxon>
        <taxon>Pseudomonadota</taxon>
        <taxon>Betaproteobacteria</taxon>
        <taxon>Nitrosomonadales</taxon>
        <taxon>Methylophilaceae</taxon>
        <taxon>Pseudomethylobacillus</taxon>
    </lineage>
</organism>
<sequence>MIQLQLSLLSNIGLIASMAFSLLLPAHTAVADEAAETQFSQGMACLRVHNSECAQLALQRINSQSLYADLLAGNIAASTGDTDSVLSLLLPLQNDAGLRGEARASLHQSLGIAYAAQQQPLKALEQYTLSEAALSEPAAIAAQQQRTGRLLASLSREDLMQMSSDATDKVMQGWIALALTISDIESGDSVNTRLQQWRAHHREHPAQPEYAFGIVAVAETTETAIPSAIDLEGSAAHQGDEADQETAGQQSASMESAGQLSGLALTRELDQRHLAASTGLDGDIALLLPYETEGYTAVADAIERGFIAAHSQAHGLGKVRTYATSGDVLEIRPIYQQALKEGASLVVGPVTRDEVAVLQGDAHPVLTLGLNQNVAAAPPLFHSYGLSIHSEVTQLVRMARDAGMQSATIIASNSPLAQRISTSFKDQWLAQGGEVRDTIVVDTDSTTSALIPQGSAAGDLYLIAGDEQHARAVRPLMDRATPTFALSHSFSGILQDPLDAELIGIRFVDIPWLLNPNNPAYQPYKAAAAELPPGEMQRWFALGVDAYQLLLALQQPERTLLLQGLTGRITRNPQGELERNLATGTYTSTGVSAETLP</sequence>
<evidence type="ECO:0000256" key="2">
    <source>
        <dbReference type="SAM" id="MobiDB-lite"/>
    </source>
</evidence>
<feature type="signal peptide" evidence="3">
    <location>
        <begin position="1"/>
        <end position="31"/>
    </location>
</feature>
<keyword evidence="1" id="KW-0472">Membrane</keyword>
<gene>
    <name evidence="4" type="ORF">ED236_11990</name>
</gene>
<dbReference type="GO" id="GO:0009252">
    <property type="term" value="P:peptidoglycan biosynthetic process"/>
    <property type="evidence" value="ECO:0007669"/>
    <property type="project" value="TreeGrafter"/>
</dbReference>
<feature type="chain" id="PRO_5018095726" evidence="3">
    <location>
        <begin position="32"/>
        <end position="597"/>
    </location>
</feature>
<feature type="compositionally biased region" description="Polar residues" evidence="2">
    <location>
        <begin position="246"/>
        <end position="257"/>
    </location>
</feature>
<dbReference type="Gene3D" id="1.25.40.650">
    <property type="match status" value="1"/>
</dbReference>
<dbReference type="GO" id="GO:0031241">
    <property type="term" value="C:periplasmic side of cell outer membrane"/>
    <property type="evidence" value="ECO:0007669"/>
    <property type="project" value="TreeGrafter"/>
</dbReference>
<dbReference type="PANTHER" id="PTHR38038:SF1">
    <property type="entry name" value="PENICILLIN-BINDING PROTEIN ACTIVATOR LPOA"/>
    <property type="match status" value="1"/>
</dbReference>
<dbReference type="InterPro" id="IPR007443">
    <property type="entry name" value="LpoA"/>
</dbReference>
<dbReference type="Gene3D" id="3.40.50.2300">
    <property type="match status" value="2"/>
</dbReference>
<feature type="region of interest" description="Disordered" evidence="2">
    <location>
        <begin position="235"/>
        <end position="257"/>
    </location>
</feature>
<accession>A0A3N0UV78</accession>
<evidence type="ECO:0000313" key="5">
    <source>
        <dbReference type="Proteomes" id="UP000275137"/>
    </source>
</evidence>
<dbReference type="PANTHER" id="PTHR38038">
    <property type="entry name" value="PENICILLIN-BINDING PROTEIN ACTIVATOR LPOA"/>
    <property type="match status" value="1"/>
</dbReference>
<dbReference type="EMBL" id="RJVP01000008">
    <property type="protein sequence ID" value="ROH84111.1"/>
    <property type="molecule type" value="Genomic_DNA"/>
</dbReference>
<protein>
    <submittedName>
        <fullName evidence="4">Penicillin-binding protein activator</fullName>
    </submittedName>
</protein>
<dbReference type="Pfam" id="PF04348">
    <property type="entry name" value="LppC"/>
    <property type="match status" value="2"/>
</dbReference>
<dbReference type="Proteomes" id="UP000275137">
    <property type="component" value="Unassembled WGS sequence"/>
</dbReference>
<keyword evidence="3" id="KW-0732">Signal</keyword>